<name>A0A939F675_9ACTN</name>
<accession>A0A939F675</accession>
<dbReference type="GO" id="GO:1901137">
    <property type="term" value="P:carbohydrate derivative biosynthetic process"/>
    <property type="evidence" value="ECO:0007669"/>
    <property type="project" value="UniProtKB-ARBA"/>
</dbReference>
<evidence type="ECO:0000313" key="5">
    <source>
        <dbReference type="Proteomes" id="UP000664167"/>
    </source>
</evidence>
<organism evidence="4 5">
    <name type="scientific">Streptomyces beijiangensis</name>
    <dbReference type="NCBI Taxonomy" id="163361"/>
    <lineage>
        <taxon>Bacteria</taxon>
        <taxon>Bacillati</taxon>
        <taxon>Actinomycetota</taxon>
        <taxon>Actinomycetes</taxon>
        <taxon>Kitasatosporales</taxon>
        <taxon>Streptomycetaceae</taxon>
        <taxon>Streptomyces</taxon>
    </lineage>
</organism>
<dbReference type="InterPro" id="IPR050194">
    <property type="entry name" value="Glycosyltransferase_grp1"/>
</dbReference>
<proteinExistence type="predicted"/>
<dbReference type="Proteomes" id="UP000664167">
    <property type="component" value="Unassembled WGS sequence"/>
</dbReference>
<dbReference type="PANTHER" id="PTHR45947">
    <property type="entry name" value="SULFOQUINOVOSYL TRANSFERASE SQD2"/>
    <property type="match status" value="1"/>
</dbReference>
<dbReference type="PANTHER" id="PTHR45947:SF3">
    <property type="entry name" value="SULFOQUINOVOSYL TRANSFERASE SQD2"/>
    <property type="match status" value="1"/>
</dbReference>
<dbReference type="AlphaFoldDB" id="A0A939F675"/>
<dbReference type="InterPro" id="IPR028098">
    <property type="entry name" value="Glyco_trans_4-like_N"/>
</dbReference>
<evidence type="ECO:0000256" key="1">
    <source>
        <dbReference type="ARBA" id="ARBA00022676"/>
    </source>
</evidence>
<dbReference type="GO" id="GO:0016757">
    <property type="term" value="F:glycosyltransferase activity"/>
    <property type="evidence" value="ECO:0007669"/>
    <property type="project" value="UniProtKB-KW"/>
</dbReference>
<reference evidence="4" key="1">
    <citation type="submission" date="2021-03" db="EMBL/GenBank/DDBJ databases">
        <title>Streptomyces poriferae sp. nov., a novel marine sponge-derived Actinobacteria species with anti-MRSA activity.</title>
        <authorList>
            <person name="Sandoval-Powers M."/>
            <person name="Kralova S."/>
            <person name="Nguyen G.-S."/>
            <person name="Fawwal D."/>
            <person name="Degnes K."/>
            <person name="Klinkenberg G."/>
            <person name="Sletta H."/>
            <person name="Wentzel A."/>
            <person name="Liles M.R."/>
        </authorList>
    </citation>
    <scope>NUCLEOTIDE SEQUENCE</scope>
    <source>
        <strain evidence="4">DSM 41794</strain>
    </source>
</reference>
<keyword evidence="2" id="KW-0808">Transferase</keyword>
<evidence type="ECO:0000313" key="4">
    <source>
        <dbReference type="EMBL" id="MBO0511752.1"/>
    </source>
</evidence>
<protein>
    <submittedName>
        <fullName evidence="4">Glycosyltransferase family 4 protein</fullName>
    </submittedName>
</protein>
<feature type="domain" description="Glycosyltransferase subfamily 4-like N-terminal" evidence="3">
    <location>
        <begin position="22"/>
        <end position="172"/>
    </location>
</feature>
<sequence length="371" mass="40930">MNTARVTVVQPYLTPYRLPFFARLTEELARRDIELTVAHGRPVGSSARRGDGLSPAGTVLLRQRDWQIAGRRLLWRDLREVVRSSDAVVLSQELRHLDTYPLLARRRVKVALWGHGRTCPVRHGAVLRHAKAALTRRADWFFAYTDEGREYAERSGLSPRCITVLNNAIDTASLAAAREKVGDTELREFRERYGLTAGRTGLYIGALDTPKRVPFLLDAAEELARRIPGFRLLVAGDGAERALVEGAGPAVVYTGTASDRDKALLGAAADIMLTPGAVGLCAVDSFALRVPVATTRWPFHGPEFSYLEHGRNALITTDDPDAYSDAVMQLLCSPRRLASMRRSCRVDAQRYTVEGMAAAFAHGTERMIHGA</sequence>
<gene>
    <name evidence="4" type="ORF">J0695_07980</name>
</gene>
<dbReference type="Pfam" id="PF13439">
    <property type="entry name" value="Glyco_transf_4"/>
    <property type="match status" value="1"/>
</dbReference>
<evidence type="ECO:0000256" key="2">
    <source>
        <dbReference type="ARBA" id="ARBA00022679"/>
    </source>
</evidence>
<dbReference type="Gene3D" id="3.40.50.2000">
    <property type="entry name" value="Glycogen Phosphorylase B"/>
    <property type="match status" value="2"/>
</dbReference>
<keyword evidence="5" id="KW-1185">Reference proteome</keyword>
<comment type="caution">
    <text evidence="4">The sequence shown here is derived from an EMBL/GenBank/DDBJ whole genome shotgun (WGS) entry which is preliminary data.</text>
</comment>
<dbReference type="CDD" id="cd03801">
    <property type="entry name" value="GT4_PimA-like"/>
    <property type="match status" value="1"/>
</dbReference>
<keyword evidence="1" id="KW-0328">Glycosyltransferase</keyword>
<dbReference type="RefSeq" id="WP_206961161.1">
    <property type="nucleotide sequence ID" value="NZ_BAAAJJ010000003.1"/>
</dbReference>
<dbReference type="EMBL" id="JAFLRJ010000068">
    <property type="protein sequence ID" value="MBO0511752.1"/>
    <property type="molecule type" value="Genomic_DNA"/>
</dbReference>
<dbReference type="SUPFAM" id="SSF53756">
    <property type="entry name" value="UDP-Glycosyltransferase/glycogen phosphorylase"/>
    <property type="match status" value="1"/>
</dbReference>
<evidence type="ECO:0000259" key="3">
    <source>
        <dbReference type="Pfam" id="PF13439"/>
    </source>
</evidence>
<dbReference type="Pfam" id="PF13692">
    <property type="entry name" value="Glyco_trans_1_4"/>
    <property type="match status" value="1"/>
</dbReference>